<gene>
    <name evidence="2" type="ORF">V6N12_072936</name>
</gene>
<dbReference type="InterPro" id="IPR036466">
    <property type="entry name" value="Pollen_allergen_ole-e-6_sf"/>
</dbReference>
<organism evidence="2 3">
    <name type="scientific">Hibiscus sabdariffa</name>
    <name type="common">roselle</name>
    <dbReference type="NCBI Taxonomy" id="183260"/>
    <lineage>
        <taxon>Eukaryota</taxon>
        <taxon>Viridiplantae</taxon>
        <taxon>Streptophyta</taxon>
        <taxon>Embryophyta</taxon>
        <taxon>Tracheophyta</taxon>
        <taxon>Spermatophyta</taxon>
        <taxon>Magnoliopsida</taxon>
        <taxon>eudicotyledons</taxon>
        <taxon>Gunneridae</taxon>
        <taxon>Pentapetalae</taxon>
        <taxon>rosids</taxon>
        <taxon>malvids</taxon>
        <taxon>Malvales</taxon>
        <taxon>Malvaceae</taxon>
        <taxon>Malvoideae</taxon>
        <taxon>Hibiscus</taxon>
    </lineage>
</organism>
<dbReference type="SUPFAM" id="SSF111388">
    <property type="entry name" value="Pollen allergen ole e 6"/>
    <property type="match status" value="1"/>
</dbReference>
<name>A0ABR2B5A7_9ROSI</name>
<accession>A0ABR2B5A7</accession>
<protein>
    <submittedName>
        <fullName evidence="2">Uncharacterized protein</fullName>
    </submittedName>
</protein>
<keyword evidence="1" id="KW-1133">Transmembrane helix</keyword>
<dbReference type="EMBL" id="JBBPBM010000181">
    <property type="protein sequence ID" value="KAK8501800.1"/>
    <property type="molecule type" value="Genomic_DNA"/>
</dbReference>
<reference evidence="2 3" key="1">
    <citation type="journal article" date="2024" name="G3 (Bethesda)">
        <title>Genome assembly of Hibiscus sabdariffa L. provides insights into metabolisms of medicinal natural products.</title>
        <authorList>
            <person name="Kim T."/>
        </authorList>
    </citation>
    <scope>NUCLEOTIDE SEQUENCE [LARGE SCALE GENOMIC DNA]</scope>
    <source>
        <strain evidence="2">TK-2024</strain>
        <tissue evidence="2">Old leaves</tissue>
    </source>
</reference>
<dbReference type="InterPro" id="IPR015333">
    <property type="entry name" value="Pollen_allergen_ole-e-6"/>
</dbReference>
<evidence type="ECO:0000313" key="2">
    <source>
        <dbReference type="EMBL" id="KAK8501800.1"/>
    </source>
</evidence>
<comment type="caution">
    <text evidence="2">The sequence shown here is derived from an EMBL/GenBank/DDBJ whole genome shotgun (WGS) entry which is preliminary data.</text>
</comment>
<keyword evidence="3" id="KW-1185">Reference proteome</keyword>
<keyword evidence="1" id="KW-0812">Transmembrane</keyword>
<feature type="transmembrane region" description="Helical" evidence="1">
    <location>
        <begin position="29"/>
        <end position="48"/>
    </location>
</feature>
<keyword evidence="1" id="KW-0472">Membrane</keyword>
<dbReference type="Pfam" id="PF09253">
    <property type="entry name" value="Ole_e_6"/>
    <property type="match status" value="1"/>
</dbReference>
<dbReference type="Gene3D" id="1.10.287.720">
    <property type="entry name" value="Pollen allergen ole e 6"/>
    <property type="match status" value="1"/>
</dbReference>
<dbReference type="Proteomes" id="UP001472677">
    <property type="component" value="Unassembled WGS sequence"/>
</dbReference>
<sequence>MDLVPKTSISLTLQISWPFINGFSIQNQWPTIVAVWILVCIVMVAATVPEVDSNRFNACFKACHRKCKNDGHDKAYCELKCDAD</sequence>
<evidence type="ECO:0000313" key="3">
    <source>
        <dbReference type="Proteomes" id="UP001472677"/>
    </source>
</evidence>
<evidence type="ECO:0000256" key="1">
    <source>
        <dbReference type="SAM" id="Phobius"/>
    </source>
</evidence>
<proteinExistence type="predicted"/>